<accession>A0A9E6SY14</accession>
<dbReference type="AlphaFoldDB" id="A0A9E6SY14"/>
<dbReference type="EMBL" id="CP071137">
    <property type="protein sequence ID" value="QWY77750.1"/>
    <property type="molecule type" value="Genomic_DNA"/>
</dbReference>
<gene>
    <name evidence="1" type="ORF">JZL65_01295</name>
</gene>
<evidence type="ECO:0000313" key="2">
    <source>
        <dbReference type="Proteomes" id="UP000683551"/>
    </source>
</evidence>
<sequence>MENNVEQITQKLNIIDLAIRVPNATAVSSRRVDGDEKVFKAVNAAFCNTRVFAPFHAMRRRMERLILSKGTRLCGGFAVPDECLAEVLERIKESQSDFDLDRKVLINSWPTPVDEWVAQHPTEAVEIRSIAPDAAAIGAGLSFEIRLYKAVSQAESLNEFGIRDGLAGQVSGLAYQIASEVATEARDFWRSRKEAGRAEQSARVGLNRWLGKIKSLLFIDPRLSRAVKLLEDGINALPASGMIEGNDFITLSGLISILSDPNTVLNEPVINIGKKVEVVPTVTPVPPVAVARKRVVGW</sequence>
<proteinExistence type="predicted"/>
<evidence type="ECO:0000313" key="1">
    <source>
        <dbReference type="EMBL" id="QWY77750.1"/>
    </source>
</evidence>
<dbReference type="InterPro" id="IPR021496">
    <property type="entry name" value="DUF3150"/>
</dbReference>
<organism evidence="1 2">
    <name type="scientific">Ferrovum myxofaciens</name>
    <dbReference type="NCBI Taxonomy" id="416213"/>
    <lineage>
        <taxon>Bacteria</taxon>
        <taxon>Pseudomonadati</taxon>
        <taxon>Pseudomonadota</taxon>
        <taxon>Betaproteobacteria</taxon>
        <taxon>Ferrovales</taxon>
        <taxon>Ferrovaceae</taxon>
        <taxon>Ferrovum</taxon>
    </lineage>
</organism>
<evidence type="ECO:0008006" key="3">
    <source>
        <dbReference type="Google" id="ProtNLM"/>
    </source>
</evidence>
<dbReference type="RefSeq" id="WP_273145143.1">
    <property type="nucleotide sequence ID" value="NZ_CP070327.1"/>
</dbReference>
<dbReference type="Pfam" id="PF11348">
    <property type="entry name" value="DUF3150"/>
    <property type="match status" value="1"/>
</dbReference>
<protein>
    <recommendedName>
        <fullName evidence="3">DUF3150 domain-containing protein</fullName>
    </recommendedName>
</protein>
<name>A0A9E6SY14_9PROT</name>
<dbReference type="Proteomes" id="UP000683551">
    <property type="component" value="Chromosome"/>
</dbReference>
<reference evidence="1" key="1">
    <citation type="submission" date="2021-02" db="EMBL/GenBank/DDBJ databases">
        <title>Comparative genomics of Ferrovum myxofaciens strains, predominant extremophile bacteria forming large biofilm stalactites in acid mine ecosystems.</title>
        <authorList>
            <person name="Burkartova K."/>
            <person name="Ridl J."/>
            <person name="Pajer P."/>
            <person name="Falteisek L."/>
        </authorList>
    </citation>
    <scope>NUCLEOTIDE SEQUENCE</scope>
    <source>
        <strain evidence="1">MI1III</strain>
    </source>
</reference>